<feature type="region of interest" description="Disordered" evidence="1">
    <location>
        <begin position="1"/>
        <end position="25"/>
    </location>
</feature>
<accession>A0A3N0YNC8</accession>
<evidence type="ECO:0000313" key="2">
    <source>
        <dbReference type="EMBL" id="ROL47715.1"/>
    </source>
</evidence>
<feature type="region of interest" description="Disordered" evidence="1">
    <location>
        <begin position="75"/>
        <end position="135"/>
    </location>
</feature>
<dbReference type="Proteomes" id="UP000281406">
    <property type="component" value="Unassembled WGS sequence"/>
</dbReference>
<feature type="compositionally biased region" description="Polar residues" evidence="1">
    <location>
        <begin position="93"/>
        <end position="126"/>
    </location>
</feature>
<feature type="compositionally biased region" description="Low complexity" evidence="1">
    <location>
        <begin position="77"/>
        <end position="92"/>
    </location>
</feature>
<gene>
    <name evidence="2" type="ORF">DPX16_16087</name>
</gene>
<evidence type="ECO:0000256" key="1">
    <source>
        <dbReference type="SAM" id="MobiDB-lite"/>
    </source>
</evidence>
<sequence>MSLNRHTVCDYSDSDEEFVPPSPHPLRRSTCIQCRDSSWAQWSSDKIINTLEAVGIPVSQGLSREDLLLMAQNTLGSPPLTADTAASTSAPSGQTKQAGKNRSAKSSSPHPAKRFSQSARISSPPTVSEPVDINSQRIQVVQSLRH</sequence>
<comment type="caution">
    <text evidence="2">The sequence shown here is derived from an EMBL/GenBank/DDBJ whole genome shotgun (WGS) entry which is preliminary data.</text>
</comment>
<reference evidence="2 3" key="1">
    <citation type="submission" date="2018-10" db="EMBL/GenBank/DDBJ databases">
        <title>Genome assembly for a Yunnan-Guizhou Plateau 3E fish, Anabarilius grahami (Regan), and its evolutionary and genetic applications.</title>
        <authorList>
            <person name="Jiang W."/>
        </authorList>
    </citation>
    <scope>NUCLEOTIDE SEQUENCE [LARGE SCALE GENOMIC DNA]</scope>
    <source>
        <strain evidence="2">AG-KIZ</strain>
        <tissue evidence="2">Muscle</tissue>
    </source>
</reference>
<organism evidence="2 3">
    <name type="scientific">Anabarilius grahami</name>
    <name type="common">Kanglang fish</name>
    <name type="synonym">Barilius grahami</name>
    <dbReference type="NCBI Taxonomy" id="495550"/>
    <lineage>
        <taxon>Eukaryota</taxon>
        <taxon>Metazoa</taxon>
        <taxon>Chordata</taxon>
        <taxon>Craniata</taxon>
        <taxon>Vertebrata</taxon>
        <taxon>Euteleostomi</taxon>
        <taxon>Actinopterygii</taxon>
        <taxon>Neopterygii</taxon>
        <taxon>Teleostei</taxon>
        <taxon>Ostariophysi</taxon>
        <taxon>Cypriniformes</taxon>
        <taxon>Xenocyprididae</taxon>
        <taxon>Xenocypridinae</taxon>
        <taxon>Xenocypridinae incertae sedis</taxon>
        <taxon>Anabarilius</taxon>
    </lineage>
</organism>
<proteinExistence type="predicted"/>
<dbReference type="EMBL" id="RJVU01035287">
    <property type="protein sequence ID" value="ROL47715.1"/>
    <property type="molecule type" value="Genomic_DNA"/>
</dbReference>
<name>A0A3N0YNC8_ANAGA</name>
<evidence type="ECO:0000313" key="3">
    <source>
        <dbReference type="Proteomes" id="UP000281406"/>
    </source>
</evidence>
<dbReference type="AlphaFoldDB" id="A0A3N0YNC8"/>
<protein>
    <submittedName>
        <fullName evidence="2">Uncharacterized protein</fullName>
    </submittedName>
</protein>
<keyword evidence="3" id="KW-1185">Reference proteome</keyword>